<evidence type="ECO:0000313" key="3">
    <source>
        <dbReference type="Proteomes" id="UP000324222"/>
    </source>
</evidence>
<feature type="compositionally biased region" description="Polar residues" evidence="1">
    <location>
        <begin position="121"/>
        <end position="137"/>
    </location>
</feature>
<evidence type="ECO:0000313" key="2">
    <source>
        <dbReference type="EMBL" id="MPC34315.1"/>
    </source>
</evidence>
<dbReference type="AlphaFoldDB" id="A0A5B7ELK6"/>
<evidence type="ECO:0000256" key="1">
    <source>
        <dbReference type="SAM" id="MobiDB-lite"/>
    </source>
</evidence>
<feature type="compositionally biased region" description="Basic residues" evidence="1">
    <location>
        <begin position="139"/>
        <end position="148"/>
    </location>
</feature>
<organism evidence="2 3">
    <name type="scientific">Portunus trituberculatus</name>
    <name type="common">Swimming crab</name>
    <name type="synonym">Neptunus trituberculatus</name>
    <dbReference type="NCBI Taxonomy" id="210409"/>
    <lineage>
        <taxon>Eukaryota</taxon>
        <taxon>Metazoa</taxon>
        <taxon>Ecdysozoa</taxon>
        <taxon>Arthropoda</taxon>
        <taxon>Crustacea</taxon>
        <taxon>Multicrustacea</taxon>
        <taxon>Malacostraca</taxon>
        <taxon>Eumalacostraca</taxon>
        <taxon>Eucarida</taxon>
        <taxon>Decapoda</taxon>
        <taxon>Pleocyemata</taxon>
        <taxon>Brachyura</taxon>
        <taxon>Eubrachyura</taxon>
        <taxon>Portunoidea</taxon>
        <taxon>Portunidae</taxon>
        <taxon>Portuninae</taxon>
        <taxon>Portunus</taxon>
    </lineage>
</organism>
<reference evidence="2 3" key="1">
    <citation type="submission" date="2019-05" db="EMBL/GenBank/DDBJ databases">
        <title>Another draft genome of Portunus trituberculatus and its Hox gene families provides insights of decapod evolution.</title>
        <authorList>
            <person name="Jeong J.-H."/>
            <person name="Song I."/>
            <person name="Kim S."/>
            <person name="Choi T."/>
            <person name="Kim D."/>
            <person name="Ryu S."/>
            <person name="Kim W."/>
        </authorList>
    </citation>
    <scope>NUCLEOTIDE SEQUENCE [LARGE SCALE GENOMIC DNA]</scope>
    <source>
        <tissue evidence="2">Muscle</tissue>
    </source>
</reference>
<sequence length="175" mass="19243">MPVMQFQHQFFPLYGPSGRLYWHFIGNAPTYGFILFQTSTGNGRVPIPVTEETAGLPPPSPPFCRRPGNHRRPQLRDELLNSFASNSSNHLAEAAVMEAGRWTQPVMASSLGRPRHPITPRLSTWNAPSSRKTSFKLSKTLHHKRSRASRGAGVLPAAGLPMGSGNAGRSEFLQT</sequence>
<feature type="region of interest" description="Disordered" evidence="1">
    <location>
        <begin position="109"/>
        <end position="175"/>
    </location>
</feature>
<dbReference type="EMBL" id="VSRR010003030">
    <property type="protein sequence ID" value="MPC34315.1"/>
    <property type="molecule type" value="Genomic_DNA"/>
</dbReference>
<name>A0A5B7ELK6_PORTR</name>
<keyword evidence="3" id="KW-1185">Reference proteome</keyword>
<gene>
    <name evidence="2" type="ORF">E2C01_027700</name>
</gene>
<proteinExistence type="predicted"/>
<dbReference type="Proteomes" id="UP000324222">
    <property type="component" value="Unassembled WGS sequence"/>
</dbReference>
<protein>
    <submittedName>
        <fullName evidence="2">Uncharacterized protein</fullName>
    </submittedName>
</protein>
<comment type="caution">
    <text evidence="2">The sequence shown here is derived from an EMBL/GenBank/DDBJ whole genome shotgun (WGS) entry which is preliminary data.</text>
</comment>
<accession>A0A5B7ELK6</accession>